<dbReference type="EMBL" id="WPHR01000004">
    <property type="protein sequence ID" value="MUZ72506.1"/>
    <property type="molecule type" value="Genomic_DNA"/>
</dbReference>
<evidence type="ECO:0000313" key="2">
    <source>
        <dbReference type="Proteomes" id="UP000477951"/>
    </source>
</evidence>
<evidence type="ECO:0008006" key="3">
    <source>
        <dbReference type="Google" id="ProtNLM"/>
    </source>
</evidence>
<gene>
    <name evidence="1" type="ORF">GOZ90_07415</name>
</gene>
<dbReference type="RefSeq" id="WP_156614297.1">
    <property type="nucleotide sequence ID" value="NZ_WPHR01000004.1"/>
</dbReference>
<protein>
    <recommendedName>
        <fullName evidence="3">Glycosyltransferase</fullName>
    </recommendedName>
</protein>
<name>A0A6L6V9L7_AGRVI</name>
<proteinExistence type="predicted"/>
<reference evidence="1 2" key="1">
    <citation type="submission" date="2019-12" db="EMBL/GenBank/DDBJ databases">
        <title>Whole-genome sequencing of Allorhizobium vitis.</title>
        <authorList>
            <person name="Gan H.M."/>
            <person name="Szegedi E."/>
            <person name="Burr T."/>
            <person name="Savka M.A."/>
        </authorList>
    </citation>
    <scope>NUCLEOTIDE SEQUENCE [LARGE SCALE GENOMIC DNA]</scope>
    <source>
        <strain evidence="1 2">CG516</strain>
    </source>
</reference>
<dbReference type="AlphaFoldDB" id="A0A6L6V9L7"/>
<accession>A0A6L6V9L7</accession>
<sequence>MSQLSIVVPSRRSLVQSRFSLETAVICAEKLDAVLIVSDNSGDPAKAEWLQGLGGRVRYLHSSAEDAVANLVNALDHVETPFLMPFADDDAVYVLDGLPVGDLSSLPQDVIGVRPRTMIWRDDAGVADVVTANLDADGPSARIQQYVDTTGGNNALYYSIFRSQLFAGVLKTFNAHHPTRGAYCDWSFVAAFLCCGKVLHDPALIYCYDLGQWNSVATLETSFDTLLLQVGLPATARHYHEFLLFLDLHSLLGWRGLPFAPHDRGDGLQANIRFNLRVFCNRVARQPDLYPQEVKDAVVALGNSTDPETLFATILPVADSLRPGLAEEYRRYRAVLDDV</sequence>
<comment type="caution">
    <text evidence="1">The sequence shown here is derived from an EMBL/GenBank/DDBJ whole genome shotgun (WGS) entry which is preliminary data.</text>
</comment>
<organism evidence="1 2">
    <name type="scientific">Agrobacterium vitis</name>
    <name type="common">Rhizobium vitis</name>
    <dbReference type="NCBI Taxonomy" id="373"/>
    <lineage>
        <taxon>Bacteria</taxon>
        <taxon>Pseudomonadati</taxon>
        <taxon>Pseudomonadota</taxon>
        <taxon>Alphaproteobacteria</taxon>
        <taxon>Hyphomicrobiales</taxon>
        <taxon>Rhizobiaceae</taxon>
        <taxon>Rhizobium/Agrobacterium group</taxon>
        <taxon>Agrobacterium</taxon>
    </lineage>
</organism>
<evidence type="ECO:0000313" key="1">
    <source>
        <dbReference type="EMBL" id="MUZ72506.1"/>
    </source>
</evidence>
<dbReference type="Proteomes" id="UP000477951">
    <property type="component" value="Unassembled WGS sequence"/>
</dbReference>